<sequence length="284" mass="30678">MNSVLSACAALCLTVIPAKAVQAEISVPIVYLERATPSVSLNINGKEIDKIAIDTGASGAFYLPQSTFDSIFPAQNHPTETKNSIDVFGVEKSTRVAKVADITVNGKNLSDVDVEIFKPWGNGMLDDNGKLLINGVLGLGVAKNKTLIINYASKRLTITDHLKALPDGYRWQSIPFTRTKSGIEISVSSGNEKINRMVIDTGASHSVLFTRSEKKGCVNFSQSCPKQTIVTPDGVKLSALVLQLSDDKIDPAKRIDFDGLLGDDYLANRVLILSDDQLLMSLPK</sequence>
<evidence type="ECO:0000256" key="1">
    <source>
        <dbReference type="SAM" id="SignalP"/>
    </source>
</evidence>
<proteinExistence type="predicted"/>
<evidence type="ECO:0000313" key="2">
    <source>
        <dbReference type="EMBL" id="OTA19226.1"/>
    </source>
</evidence>
<dbReference type="RefSeq" id="WP_086113339.1">
    <property type="nucleotide sequence ID" value="NZ_CAWNHF010000124.1"/>
</dbReference>
<dbReference type="OrthoDB" id="6442836at2"/>
<comment type="caution">
    <text evidence="2">The sequence shown here is derived from an EMBL/GenBank/DDBJ whole genome shotgun (WGS) entry which is preliminary data.</text>
</comment>
<gene>
    <name evidence="2" type="ORF">Xbed_02623</name>
</gene>
<dbReference type="Proteomes" id="UP000194204">
    <property type="component" value="Unassembled WGS sequence"/>
</dbReference>
<organism evidence="2 3">
    <name type="scientific">Xenorhabdus beddingii</name>
    <dbReference type="NCBI Taxonomy" id="40578"/>
    <lineage>
        <taxon>Bacteria</taxon>
        <taxon>Pseudomonadati</taxon>
        <taxon>Pseudomonadota</taxon>
        <taxon>Gammaproteobacteria</taxon>
        <taxon>Enterobacterales</taxon>
        <taxon>Morganellaceae</taxon>
        <taxon>Xenorhabdus</taxon>
    </lineage>
</organism>
<accession>A0A1Y2SL37</accession>
<feature type="chain" id="PRO_5012734292" description="Protease" evidence="1">
    <location>
        <begin position="21"/>
        <end position="284"/>
    </location>
</feature>
<dbReference type="AlphaFoldDB" id="A0A1Y2SL37"/>
<dbReference type="InterPro" id="IPR021109">
    <property type="entry name" value="Peptidase_aspartic_dom_sf"/>
</dbReference>
<keyword evidence="3" id="KW-1185">Reference proteome</keyword>
<dbReference type="STRING" id="40578.Xbed_02623"/>
<reference evidence="2 3" key="1">
    <citation type="submission" date="2017-01" db="EMBL/GenBank/DDBJ databases">
        <title>Deconstructing symbiosis and pathogenesis requirements using a combined genomic-metabolomic approach.</title>
        <authorList>
            <person name="Tobias N.J."/>
            <person name="Wolff H."/>
            <person name="Djahanschiri B."/>
            <person name="Ebersberger I."/>
            <person name="Bode H.B."/>
        </authorList>
    </citation>
    <scope>NUCLEOTIDE SEQUENCE [LARGE SCALE GENOMIC DNA]</scope>
    <source>
        <strain evidence="2 3">DSM 4764</strain>
    </source>
</reference>
<name>A0A1Y2SL37_9GAMM</name>
<dbReference type="Pfam" id="PF13650">
    <property type="entry name" value="Asp_protease_2"/>
    <property type="match status" value="1"/>
</dbReference>
<dbReference type="EMBL" id="MUBK01000021">
    <property type="protein sequence ID" value="OTA19226.1"/>
    <property type="molecule type" value="Genomic_DNA"/>
</dbReference>
<feature type="signal peptide" evidence="1">
    <location>
        <begin position="1"/>
        <end position="20"/>
    </location>
</feature>
<evidence type="ECO:0008006" key="4">
    <source>
        <dbReference type="Google" id="ProtNLM"/>
    </source>
</evidence>
<dbReference type="Gene3D" id="2.40.70.10">
    <property type="entry name" value="Acid Proteases"/>
    <property type="match status" value="1"/>
</dbReference>
<evidence type="ECO:0000313" key="3">
    <source>
        <dbReference type="Proteomes" id="UP000194204"/>
    </source>
</evidence>
<protein>
    <recommendedName>
        <fullName evidence="4">Protease</fullName>
    </recommendedName>
</protein>
<keyword evidence="1" id="KW-0732">Signal</keyword>